<dbReference type="Pfam" id="PF00342">
    <property type="entry name" value="PGI"/>
    <property type="match status" value="1"/>
</dbReference>
<dbReference type="Gene3D" id="3.40.50.10490">
    <property type="entry name" value="Glucose-6-phosphate isomerase like protein, domain 1"/>
    <property type="match status" value="2"/>
</dbReference>
<dbReference type="UniPathway" id="UPA00109">
    <property type="reaction ID" value="UER00181"/>
</dbReference>
<dbReference type="CDD" id="cd05016">
    <property type="entry name" value="SIS_PGI_2"/>
    <property type="match status" value="1"/>
</dbReference>
<evidence type="ECO:0000256" key="3">
    <source>
        <dbReference type="ARBA" id="ARBA00011952"/>
    </source>
</evidence>
<dbReference type="PROSITE" id="PS00765">
    <property type="entry name" value="P_GLUCOSE_ISOMERASE_1"/>
    <property type="match status" value="1"/>
</dbReference>
<dbReference type="InterPro" id="IPR035482">
    <property type="entry name" value="SIS_PGI_2"/>
</dbReference>
<dbReference type="FunFam" id="3.40.50.10490:FF:000004">
    <property type="entry name" value="Glucose-6-phosphate isomerase"/>
    <property type="match status" value="1"/>
</dbReference>
<feature type="compositionally biased region" description="Pro residues" evidence="10">
    <location>
        <begin position="568"/>
        <end position="585"/>
    </location>
</feature>
<proteinExistence type="inferred from homology"/>
<dbReference type="PRINTS" id="PR00662">
    <property type="entry name" value="G6PISOMERASE"/>
</dbReference>
<accession>A0A4D5R9B9</accession>
<dbReference type="GO" id="GO:0005829">
    <property type="term" value="C:cytosol"/>
    <property type="evidence" value="ECO:0007669"/>
    <property type="project" value="TreeGrafter"/>
</dbReference>
<name>A0A4D5R9B9_SCOVI</name>
<dbReference type="GO" id="GO:0006094">
    <property type="term" value="P:gluconeogenesis"/>
    <property type="evidence" value="ECO:0007669"/>
    <property type="project" value="UniProtKB-KW"/>
</dbReference>
<dbReference type="EMBL" id="GGNE01000229">
    <property type="protein sequence ID" value="MIC88770.1"/>
    <property type="molecule type" value="Transcribed_RNA"/>
</dbReference>
<dbReference type="GO" id="GO:0097367">
    <property type="term" value="F:carbohydrate derivative binding"/>
    <property type="evidence" value="ECO:0007669"/>
    <property type="project" value="InterPro"/>
</dbReference>
<dbReference type="InterPro" id="IPR001672">
    <property type="entry name" value="G6P_Isomerase"/>
</dbReference>
<evidence type="ECO:0000256" key="10">
    <source>
        <dbReference type="SAM" id="MobiDB-lite"/>
    </source>
</evidence>
<dbReference type="InterPro" id="IPR035476">
    <property type="entry name" value="SIS_PGI_1"/>
</dbReference>
<protein>
    <recommendedName>
        <fullName evidence="4 9">Glucose-6-phosphate isomerase</fullName>
        <ecNumber evidence="3 9">5.3.1.9</ecNumber>
    </recommendedName>
</protein>
<keyword evidence="7 9" id="KW-0413">Isomerase</keyword>
<evidence type="ECO:0000313" key="11">
    <source>
        <dbReference type="EMBL" id="MIC88770.1"/>
    </source>
</evidence>
<evidence type="ECO:0000256" key="7">
    <source>
        <dbReference type="ARBA" id="ARBA00023235"/>
    </source>
</evidence>
<comment type="catalytic activity">
    <reaction evidence="8 9">
        <text>alpha-D-glucose 6-phosphate = beta-D-fructose 6-phosphate</text>
        <dbReference type="Rhea" id="RHEA:11816"/>
        <dbReference type="ChEBI" id="CHEBI:57634"/>
        <dbReference type="ChEBI" id="CHEBI:58225"/>
        <dbReference type="EC" id="5.3.1.9"/>
    </reaction>
</comment>
<evidence type="ECO:0000256" key="2">
    <source>
        <dbReference type="ARBA" id="ARBA00006604"/>
    </source>
</evidence>
<dbReference type="PANTHER" id="PTHR11469:SF1">
    <property type="entry name" value="GLUCOSE-6-PHOSPHATE ISOMERASE"/>
    <property type="match status" value="1"/>
</dbReference>
<dbReference type="Gene3D" id="1.10.1390.10">
    <property type="match status" value="1"/>
</dbReference>
<keyword evidence="5 9" id="KW-0312">Gluconeogenesis</keyword>
<dbReference type="GO" id="GO:0051156">
    <property type="term" value="P:glucose 6-phosphate metabolic process"/>
    <property type="evidence" value="ECO:0007669"/>
    <property type="project" value="TreeGrafter"/>
</dbReference>
<dbReference type="InterPro" id="IPR018189">
    <property type="entry name" value="Phosphoglucose_isomerase_CS"/>
</dbReference>
<dbReference type="SUPFAM" id="SSF53697">
    <property type="entry name" value="SIS domain"/>
    <property type="match status" value="1"/>
</dbReference>
<dbReference type="NCBIfam" id="NF001211">
    <property type="entry name" value="PRK00179.1"/>
    <property type="match status" value="1"/>
</dbReference>
<sequence length="622" mass="70583">MAGWEQTTWLTEDPAWRKLQAYYNEYAASINVKHMLLHDPQRFERFHFVLQSPKDGDIMLDYSKNKINDHVMELLFDLARSRKVEQNRDAMFNGEKINTTEGRAVLHTALRNMGKDSIWTDGKDVMPPIRDVQKQMRNFTKAVIDGKWKGYTGKKIADVINLGIGGSDLGPYMVTEALNNVQIGPDVHFVSNIDGTHLANVLRKVNPETTLFIIASKTFTTQETITNAISAREWFLEHAKFESAIAKHFVAVSTNLEAVKKFGIDEENMFVFWDWVGGRYSLWSAIGLSIALHIGMDNYEKLLQGAQFMDHHFKTAPVEENFPIILALIGIWYINFYNTESYAILPYDQGLHKLPAYIQQLDMESNGKSVTKSGKRVNYQTGPIAWGEPGTRAQHAFYQMFHQGTRLVPCDFILPIQSYEPVRKGLHHEILMSHFLAQSEVLMRGKSVERSRAELEKAGFIGDLVTRAVAFRSFIGSKPNNTIVITKLTPFMLGAILAMYEHKIFVQGIIWDINSFDQWGVELGKQLAKVIESELQTPETVSSHDSSTNGILAFIKRHKFHLPSKPEVNPPPPLPPRPQVNPSPKPLSTIIQNMHPITEVNEKSVPETIPEEVNKSPQESEE</sequence>
<dbReference type="FunFam" id="1.10.1390.10:FF:000001">
    <property type="entry name" value="Glucose-6-phosphate isomerase"/>
    <property type="match status" value="1"/>
</dbReference>
<evidence type="ECO:0000256" key="6">
    <source>
        <dbReference type="ARBA" id="ARBA00023152"/>
    </source>
</evidence>
<dbReference type="EC" id="5.3.1.9" evidence="3 9"/>
<dbReference type="GO" id="GO:0048029">
    <property type="term" value="F:monosaccharide binding"/>
    <property type="evidence" value="ECO:0007669"/>
    <property type="project" value="TreeGrafter"/>
</dbReference>
<keyword evidence="6 9" id="KW-0324">Glycolysis</keyword>
<evidence type="ECO:0000256" key="4">
    <source>
        <dbReference type="ARBA" id="ARBA00018388"/>
    </source>
</evidence>
<dbReference type="HAMAP" id="MF_00473">
    <property type="entry name" value="G6P_isomerase"/>
    <property type="match status" value="1"/>
</dbReference>
<dbReference type="PANTHER" id="PTHR11469">
    <property type="entry name" value="GLUCOSE-6-PHOSPHATE ISOMERASE"/>
    <property type="match status" value="1"/>
</dbReference>
<evidence type="ECO:0000256" key="8">
    <source>
        <dbReference type="ARBA" id="ARBA00029321"/>
    </source>
</evidence>
<dbReference type="GO" id="GO:0006096">
    <property type="term" value="P:glycolytic process"/>
    <property type="evidence" value="ECO:0007669"/>
    <property type="project" value="UniProtKB-UniPathway"/>
</dbReference>
<evidence type="ECO:0000256" key="9">
    <source>
        <dbReference type="RuleBase" id="RU000612"/>
    </source>
</evidence>
<dbReference type="CDD" id="cd05015">
    <property type="entry name" value="SIS_PGI_1"/>
    <property type="match status" value="1"/>
</dbReference>
<comment type="pathway">
    <text evidence="1 9">Carbohydrate degradation; glycolysis; D-glyceraldehyde 3-phosphate and glycerone phosphate from D-glucose: step 2/4.</text>
</comment>
<dbReference type="PROSITE" id="PS00174">
    <property type="entry name" value="P_GLUCOSE_ISOMERASE_2"/>
    <property type="match status" value="1"/>
</dbReference>
<dbReference type="InterPro" id="IPR023096">
    <property type="entry name" value="G6P_Isomerase_C"/>
</dbReference>
<dbReference type="AlphaFoldDB" id="A0A4D5R9B9"/>
<dbReference type="PROSITE" id="PS51463">
    <property type="entry name" value="P_GLUCOSE_ISOMERASE_3"/>
    <property type="match status" value="1"/>
</dbReference>
<reference evidence="11" key="1">
    <citation type="journal article" date="2018" name="Toxicon">
        <title>Venom-gland transcriptomics and venom proteomics of the giant Florida blue centipede, Scolopendra viridis.</title>
        <authorList>
            <person name="Ward M.J."/>
            <person name="Rokyta D.R."/>
        </authorList>
    </citation>
    <scope>NUCLEOTIDE SEQUENCE</scope>
    <source>
        <tissue evidence="11">Venom gland</tissue>
    </source>
</reference>
<dbReference type="GO" id="GO:0004347">
    <property type="term" value="F:glucose-6-phosphate isomerase activity"/>
    <property type="evidence" value="ECO:0007669"/>
    <property type="project" value="UniProtKB-EC"/>
</dbReference>
<organism evidence="11">
    <name type="scientific">Scolopendra viridis</name>
    <name type="common">Giant centipede</name>
    <dbReference type="NCBI Taxonomy" id="118503"/>
    <lineage>
        <taxon>Eukaryota</taxon>
        <taxon>Metazoa</taxon>
        <taxon>Ecdysozoa</taxon>
        <taxon>Arthropoda</taxon>
        <taxon>Myriapoda</taxon>
        <taxon>Chilopoda</taxon>
        <taxon>Pleurostigmophora</taxon>
        <taxon>Scolopendromorpha</taxon>
        <taxon>Scolopendridae</taxon>
        <taxon>Scolopendra</taxon>
    </lineage>
</organism>
<evidence type="ECO:0000256" key="5">
    <source>
        <dbReference type="ARBA" id="ARBA00022432"/>
    </source>
</evidence>
<dbReference type="InterPro" id="IPR046348">
    <property type="entry name" value="SIS_dom_sf"/>
</dbReference>
<evidence type="ECO:0000256" key="1">
    <source>
        <dbReference type="ARBA" id="ARBA00004926"/>
    </source>
</evidence>
<comment type="similarity">
    <text evidence="2 9">Belongs to the GPI family.</text>
</comment>
<feature type="region of interest" description="Disordered" evidence="10">
    <location>
        <begin position="564"/>
        <end position="622"/>
    </location>
</feature>